<evidence type="ECO:0000256" key="17">
    <source>
        <dbReference type="ARBA" id="ARBA00032175"/>
    </source>
</evidence>
<dbReference type="GO" id="GO:0035269">
    <property type="term" value="P:protein O-linked glycosylation via mannose"/>
    <property type="evidence" value="ECO:0007669"/>
    <property type="project" value="TreeGrafter"/>
</dbReference>
<protein>
    <recommendedName>
        <fullName evidence="5">Beta-1,4-glucuronyltransferase 1</fullName>
    </recommendedName>
    <alternativeName>
        <fullName evidence="16">I-beta-1,3-N-acetylglucosaminyltransferase</fullName>
    </alternativeName>
    <alternativeName>
        <fullName evidence="19">N-acetyllactosaminide beta-1,3-N-acetylglucosaminyltransferase</fullName>
    </alternativeName>
    <alternativeName>
        <fullName evidence="17">Poly-N-acetyllactosamine extension enzyme</fullName>
    </alternativeName>
    <alternativeName>
        <fullName evidence="18">UDP-GlcNAc:betaGal beta-1,3-N-acetylglucosaminyltransferase 1</fullName>
    </alternativeName>
</protein>
<evidence type="ECO:0000256" key="4">
    <source>
        <dbReference type="ARBA" id="ARBA00008539"/>
    </source>
</evidence>
<gene>
    <name evidence="22" type="ORF">QE152_g33524</name>
</gene>
<keyword evidence="8 21" id="KW-0812">Transmembrane</keyword>
<keyword evidence="9" id="KW-0479">Metal-binding</keyword>
<name>A0AAW1IWK3_POPJA</name>
<evidence type="ECO:0000256" key="2">
    <source>
        <dbReference type="ARBA" id="ARBA00004323"/>
    </source>
</evidence>
<dbReference type="Proteomes" id="UP001458880">
    <property type="component" value="Unassembled WGS sequence"/>
</dbReference>
<evidence type="ECO:0000256" key="12">
    <source>
        <dbReference type="ARBA" id="ARBA00023034"/>
    </source>
</evidence>
<keyword evidence="7" id="KW-0808">Transferase</keyword>
<evidence type="ECO:0000256" key="11">
    <source>
        <dbReference type="ARBA" id="ARBA00022989"/>
    </source>
</evidence>
<evidence type="ECO:0000256" key="6">
    <source>
        <dbReference type="ARBA" id="ARBA00022676"/>
    </source>
</evidence>
<evidence type="ECO:0000313" key="23">
    <source>
        <dbReference type="Proteomes" id="UP001458880"/>
    </source>
</evidence>
<evidence type="ECO:0000256" key="1">
    <source>
        <dbReference type="ARBA" id="ARBA00001936"/>
    </source>
</evidence>
<comment type="catalytic activity">
    <reaction evidence="20">
        <text>3-O-[beta-D-Xyl-(1-&gt;4)-Rib-ol-P-Rib-ol-P-3-beta-D-GalNAc-(1-&gt;3)-beta-D-GlcNAc-(1-&gt;4)-(O-6-P-alpha-D-Man)]-Thr-[protein] + UDP-alpha-D-glucuronate = 3-O-[beta-D-GlcA-(1-&gt;3)-beta-D-Xyl-(1-&gt;4)-Rib-ol-P-Rib-ol-P-3-beta-D-GalNAc-(1-&gt;3)-beta-D-GlcNAc-(1-&gt;4)-(O-6-P-alpha-D-Man)]-Thr-[protein] + UDP + H(+)</text>
        <dbReference type="Rhea" id="RHEA:46860"/>
        <dbReference type="Rhea" id="RHEA-COMP:15023"/>
        <dbReference type="Rhea" id="RHEA-COMP:17482"/>
        <dbReference type="ChEBI" id="CHEBI:15378"/>
        <dbReference type="ChEBI" id="CHEBI:58052"/>
        <dbReference type="ChEBI" id="CHEBI:58223"/>
        <dbReference type="ChEBI" id="CHEBI:142405"/>
        <dbReference type="ChEBI" id="CHEBI:177336"/>
    </reaction>
</comment>
<dbReference type="AlphaFoldDB" id="A0AAW1IWK3"/>
<evidence type="ECO:0000256" key="20">
    <source>
        <dbReference type="ARBA" id="ARBA00047852"/>
    </source>
</evidence>
<proteinExistence type="inferred from homology"/>
<organism evidence="22 23">
    <name type="scientific">Popillia japonica</name>
    <name type="common">Japanese beetle</name>
    <dbReference type="NCBI Taxonomy" id="7064"/>
    <lineage>
        <taxon>Eukaryota</taxon>
        <taxon>Metazoa</taxon>
        <taxon>Ecdysozoa</taxon>
        <taxon>Arthropoda</taxon>
        <taxon>Hexapoda</taxon>
        <taxon>Insecta</taxon>
        <taxon>Pterygota</taxon>
        <taxon>Neoptera</taxon>
        <taxon>Endopterygota</taxon>
        <taxon>Coleoptera</taxon>
        <taxon>Polyphaga</taxon>
        <taxon>Scarabaeiformia</taxon>
        <taxon>Scarabaeidae</taxon>
        <taxon>Rutelinae</taxon>
        <taxon>Popillia</taxon>
    </lineage>
</organism>
<evidence type="ECO:0000256" key="21">
    <source>
        <dbReference type="SAM" id="Phobius"/>
    </source>
</evidence>
<evidence type="ECO:0000256" key="15">
    <source>
        <dbReference type="ARBA" id="ARBA00023211"/>
    </source>
</evidence>
<comment type="cofactor">
    <cofactor evidence="1">
        <name>Mn(2+)</name>
        <dbReference type="ChEBI" id="CHEBI:29035"/>
    </cofactor>
</comment>
<evidence type="ECO:0000256" key="3">
    <source>
        <dbReference type="ARBA" id="ARBA00004922"/>
    </source>
</evidence>
<keyword evidence="14" id="KW-0325">Glycoprotein</keyword>
<evidence type="ECO:0000256" key="8">
    <source>
        <dbReference type="ARBA" id="ARBA00022692"/>
    </source>
</evidence>
<evidence type="ECO:0000256" key="7">
    <source>
        <dbReference type="ARBA" id="ARBA00022679"/>
    </source>
</evidence>
<keyword evidence="15" id="KW-0464">Manganese</keyword>
<sequence length="226" mass="25992">MVQRTCRLGNLSTTCLIILTAYNILLTLKFMYTSDCSKNIIQVQNPPEPPKNPCLTNIGGFEKGDVNVKLDLRLGRLDNSLKFKYFDNFWAGESYAELNERYTVCLATQSSLDRLHSLVEVAEHWTGPISVAVFAAGDDELNILLLYITYLRQCQSNIRDRVSFHLALPRSRVPRSIDVDFEQISTMDCNRPEVTLRQMVKHISSETTRWKNKNAYPQNHMRTVEE</sequence>
<dbReference type="PANTHER" id="PTHR46420">
    <property type="entry name" value="BETA-1,4-GLUCURONYLTRANSFERASE 1"/>
    <property type="match status" value="1"/>
</dbReference>
<keyword evidence="10" id="KW-0735">Signal-anchor</keyword>
<evidence type="ECO:0000256" key="10">
    <source>
        <dbReference type="ARBA" id="ARBA00022968"/>
    </source>
</evidence>
<dbReference type="PANTHER" id="PTHR46420:SF1">
    <property type="entry name" value="BETA-1,4-GLUCURONYLTRANSFERASE 1"/>
    <property type="match status" value="1"/>
</dbReference>
<keyword evidence="23" id="KW-1185">Reference proteome</keyword>
<dbReference type="GO" id="GO:0015020">
    <property type="term" value="F:glucuronosyltransferase activity"/>
    <property type="evidence" value="ECO:0007669"/>
    <property type="project" value="InterPro"/>
</dbReference>
<comment type="pathway">
    <text evidence="3">Protein modification; protein glycosylation.</text>
</comment>
<comment type="similarity">
    <text evidence="4">Belongs to the glycosyltransferase 49 family.</text>
</comment>
<evidence type="ECO:0000256" key="18">
    <source>
        <dbReference type="ARBA" id="ARBA00032181"/>
    </source>
</evidence>
<evidence type="ECO:0000256" key="5">
    <source>
        <dbReference type="ARBA" id="ARBA00017962"/>
    </source>
</evidence>
<reference evidence="22 23" key="1">
    <citation type="journal article" date="2024" name="BMC Genomics">
        <title>De novo assembly and annotation of Popillia japonica's genome with initial clues to its potential as an invasive pest.</title>
        <authorList>
            <person name="Cucini C."/>
            <person name="Boschi S."/>
            <person name="Funari R."/>
            <person name="Cardaioli E."/>
            <person name="Iannotti N."/>
            <person name="Marturano G."/>
            <person name="Paoli F."/>
            <person name="Bruttini M."/>
            <person name="Carapelli A."/>
            <person name="Frati F."/>
            <person name="Nardi F."/>
        </authorList>
    </citation>
    <scope>NUCLEOTIDE SEQUENCE [LARGE SCALE GENOMIC DNA]</scope>
    <source>
        <strain evidence="22">DMR45628</strain>
    </source>
</reference>
<keyword evidence="11 21" id="KW-1133">Transmembrane helix</keyword>
<dbReference type="GO" id="GO:0000139">
    <property type="term" value="C:Golgi membrane"/>
    <property type="evidence" value="ECO:0007669"/>
    <property type="project" value="UniProtKB-SubCell"/>
</dbReference>
<dbReference type="InterPro" id="IPR043189">
    <property type="entry name" value="B4GAT1"/>
</dbReference>
<evidence type="ECO:0000256" key="16">
    <source>
        <dbReference type="ARBA" id="ARBA00030723"/>
    </source>
</evidence>
<feature type="transmembrane region" description="Helical" evidence="21">
    <location>
        <begin position="12"/>
        <end position="32"/>
    </location>
</feature>
<evidence type="ECO:0000313" key="22">
    <source>
        <dbReference type="EMBL" id="KAK9694476.1"/>
    </source>
</evidence>
<evidence type="ECO:0000256" key="14">
    <source>
        <dbReference type="ARBA" id="ARBA00023180"/>
    </source>
</evidence>
<keyword evidence="13 21" id="KW-0472">Membrane</keyword>
<dbReference type="Pfam" id="PF13896">
    <property type="entry name" value="Glyco_transf_49"/>
    <property type="match status" value="1"/>
</dbReference>
<comment type="caution">
    <text evidence="22">The sequence shown here is derived from an EMBL/GenBank/DDBJ whole genome shotgun (WGS) entry which is preliminary data.</text>
</comment>
<evidence type="ECO:0000256" key="19">
    <source>
        <dbReference type="ARBA" id="ARBA00033291"/>
    </source>
</evidence>
<keyword evidence="6" id="KW-0328">Glycosyltransferase</keyword>
<evidence type="ECO:0000256" key="9">
    <source>
        <dbReference type="ARBA" id="ARBA00022723"/>
    </source>
</evidence>
<dbReference type="GO" id="GO:0046872">
    <property type="term" value="F:metal ion binding"/>
    <property type="evidence" value="ECO:0007669"/>
    <property type="project" value="UniProtKB-KW"/>
</dbReference>
<evidence type="ECO:0000256" key="13">
    <source>
        <dbReference type="ARBA" id="ARBA00023136"/>
    </source>
</evidence>
<keyword evidence="12" id="KW-0333">Golgi apparatus</keyword>
<accession>A0AAW1IWK3</accession>
<comment type="subcellular location">
    <subcellularLocation>
        <location evidence="2">Golgi apparatus membrane</location>
        <topology evidence="2">Single-pass type II membrane protein</topology>
    </subcellularLocation>
</comment>
<dbReference type="EMBL" id="JASPKY010000511">
    <property type="protein sequence ID" value="KAK9694476.1"/>
    <property type="molecule type" value="Genomic_DNA"/>
</dbReference>